<protein>
    <submittedName>
        <fullName evidence="1">SapC protein</fullName>
    </submittedName>
</protein>
<dbReference type="RefSeq" id="WP_142636409.1">
    <property type="nucleotide sequence ID" value="NZ_CANMQC010000003.1"/>
</dbReference>
<reference evidence="1 2" key="1">
    <citation type="submission" date="2017-05" db="EMBL/GenBank/DDBJ databases">
        <authorList>
            <person name="Varghese N."/>
            <person name="Submissions S."/>
        </authorList>
    </citation>
    <scope>NUCLEOTIDE SEQUENCE [LARGE SCALE GENOMIC DNA]</scope>
    <source>
        <strain evidence="1 2">DSM 28009</strain>
    </source>
</reference>
<dbReference type="OrthoDB" id="9806524at2"/>
<organism evidence="1 2">
    <name type="scientific">Ruegeria faecimaris</name>
    <dbReference type="NCBI Taxonomy" id="686389"/>
    <lineage>
        <taxon>Bacteria</taxon>
        <taxon>Pseudomonadati</taxon>
        <taxon>Pseudomonadota</taxon>
        <taxon>Alphaproteobacteria</taxon>
        <taxon>Rhodobacterales</taxon>
        <taxon>Roseobacteraceae</taxon>
        <taxon>Ruegeria</taxon>
    </lineage>
</organism>
<accession>A0A521CU57</accession>
<keyword evidence="2" id="KW-1185">Reference proteome</keyword>
<gene>
    <name evidence="1" type="ORF">SAMN06265380_103239</name>
</gene>
<dbReference type="AlphaFoldDB" id="A0A521CU57"/>
<dbReference type="Pfam" id="PF07277">
    <property type="entry name" value="SapC"/>
    <property type="match status" value="1"/>
</dbReference>
<evidence type="ECO:0000313" key="1">
    <source>
        <dbReference type="EMBL" id="SMO62942.1"/>
    </source>
</evidence>
<proteinExistence type="predicted"/>
<evidence type="ECO:0000313" key="2">
    <source>
        <dbReference type="Proteomes" id="UP000319555"/>
    </source>
</evidence>
<sequence>MAQNGLVPINFNRHSHQYWKRFTSYDFAAERTESVIVEEEVLQIAATFPIVFRRTGPEIEPIAVYSLLAGEPSPFVSTEGRWLASYIPSELRSHPFSCRRMDNGSTFQLVVDEGSGLLTEECSDNPFFSTPDTLGTELKEVQNFLKARATSQIRTTEICKMIDAFGLFEPLSGNLEFGSAHNWLQINSARLEQLSAKRKLELVETKGLRLIYGHQASLSNLRWLFQAQKQISQAGASVKYTENSELTGFMNAFAQAQTDDVIWS</sequence>
<name>A0A521CU57_9RHOB</name>
<dbReference type="Proteomes" id="UP000319555">
    <property type="component" value="Unassembled WGS sequence"/>
</dbReference>
<dbReference type="EMBL" id="FXTE01000003">
    <property type="protein sequence ID" value="SMO62942.1"/>
    <property type="molecule type" value="Genomic_DNA"/>
</dbReference>
<dbReference type="InterPro" id="IPR010836">
    <property type="entry name" value="SapC"/>
</dbReference>